<name>A4HL87_LEIBR</name>
<reference evidence="6 7" key="1">
    <citation type="journal article" date="2007" name="Nat. Genet.">
        <title>Comparative genomic analysis of three Leishmania species that cause diverse human disease.</title>
        <authorList>
            <person name="Peacock C.S."/>
            <person name="Seeger K."/>
            <person name="Harris D."/>
            <person name="Murphy L."/>
            <person name="Ruiz J.C."/>
            <person name="Quail M.A."/>
            <person name="Peters N."/>
            <person name="Adlem E."/>
            <person name="Tivey A."/>
            <person name="Aslett M."/>
            <person name="Kerhornou A."/>
            <person name="Ivens A."/>
            <person name="Fraser A."/>
            <person name="Rajandream M.A."/>
            <person name="Carver T."/>
            <person name="Norbertczak H."/>
            <person name="Chillingworth T."/>
            <person name="Hance Z."/>
            <person name="Jagels K."/>
            <person name="Moule S."/>
            <person name="Ormond D."/>
            <person name="Rutter S."/>
            <person name="Squares R."/>
            <person name="Whitehead S."/>
            <person name="Rabbinowitsch E."/>
            <person name="Arrowsmith C."/>
            <person name="White B."/>
            <person name="Thurston S."/>
            <person name="Bringaud F."/>
            <person name="Baldauf S.L."/>
            <person name="Faulconbridge A."/>
            <person name="Jeffares D."/>
            <person name="Depledge D.P."/>
            <person name="Oyola S.O."/>
            <person name="Hilley J.D."/>
            <person name="Brito L.O."/>
            <person name="Tosi L.R."/>
            <person name="Barrell B."/>
            <person name="Cruz A.K."/>
            <person name="Mottram J.C."/>
            <person name="Smith D.F."/>
            <person name="Berriman M."/>
        </authorList>
    </citation>
    <scope>NUCLEOTIDE SEQUENCE [LARGE SCALE GENOMIC DNA]</scope>
    <source>
        <strain evidence="6 7">MHOM/BR/75/M2904</strain>
    </source>
</reference>
<proteinExistence type="inferred from homology"/>
<dbReference type="PANTHER" id="PTHR43161">
    <property type="entry name" value="SORBITOL DEHYDROGENASE"/>
    <property type="match status" value="1"/>
</dbReference>
<reference evidence="6 7" key="2">
    <citation type="journal article" date="2011" name="Genome Res.">
        <title>Chromosome and gene copy number variation allow major structural change between species and strains of Leishmania.</title>
        <authorList>
            <person name="Rogers M.B."/>
            <person name="Hilley J.D."/>
            <person name="Dickens N.J."/>
            <person name="Wilkes J."/>
            <person name="Bates P.A."/>
            <person name="Depledge D.P."/>
            <person name="Harris D."/>
            <person name="Her Y."/>
            <person name="Herzyk P."/>
            <person name="Imamura H."/>
            <person name="Otto T.D."/>
            <person name="Sanders M."/>
            <person name="Seeger K."/>
            <person name="Dujardin J.C."/>
            <person name="Berriman M."/>
            <person name="Smith D.F."/>
            <person name="Hertz-Fowler C."/>
            <person name="Mottram J.C."/>
        </authorList>
    </citation>
    <scope>NUCLEOTIDE SEQUENCE [LARGE SCALE GENOMIC DNA]</scope>
    <source>
        <strain evidence="6 7">MHOM/BR/75/M2904</strain>
    </source>
</reference>
<gene>
    <name evidence="6" type="ORF">LBRM_33_0510</name>
</gene>
<evidence type="ECO:0000256" key="3">
    <source>
        <dbReference type="ARBA" id="ARBA00022723"/>
    </source>
</evidence>
<dbReference type="EMBL" id="FR799008">
    <property type="protein sequence ID" value="CAM40581.2"/>
    <property type="molecule type" value="Genomic_DNA"/>
</dbReference>
<evidence type="ECO:0000313" key="7">
    <source>
        <dbReference type="Proteomes" id="UP000007258"/>
    </source>
</evidence>
<comment type="similarity">
    <text evidence="2">Belongs to the zinc-containing alcohol dehydrogenase family.</text>
</comment>
<dbReference type="STRING" id="5660.A4HL87"/>
<evidence type="ECO:0000256" key="4">
    <source>
        <dbReference type="ARBA" id="ARBA00022833"/>
    </source>
</evidence>
<dbReference type="InParanoid" id="A4HL87"/>
<dbReference type="SUPFAM" id="SSF50129">
    <property type="entry name" value="GroES-like"/>
    <property type="match status" value="1"/>
</dbReference>
<evidence type="ECO:0000313" key="6">
    <source>
        <dbReference type="EMBL" id="CAM40581.2"/>
    </source>
</evidence>
<dbReference type="EC" id="1.1.1.19" evidence="6"/>
<sequence>MQSLVLERKSELAIREVDVCDELGPHDCRVKIHSVGICGSDVHYYEHAAPGATCVLVGMPIEPVPFDVVMAQAKEITFQTVFRYRNVYPRIIRLLSFGKMDVKPLISATFAFKDSVKAYERAMNRDPKDMKIMIPVYGDKTNMLKVVPYDDDDRCTHTRTHTHTLSAA</sequence>
<dbReference type="KEGG" id="lbz:LBRM_33_0510"/>
<dbReference type="Gene3D" id="3.40.50.720">
    <property type="entry name" value="NAD(P)-binding Rossmann-like Domain"/>
    <property type="match status" value="1"/>
</dbReference>
<evidence type="ECO:0000256" key="2">
    <source>
        <dbReference type="ARBA" id="ARBA00008072"/>
    </source>
</evidence>
<dbReference type="GeneID" id="5418754"/>
<dbReference type="VEuPathDB" id="TriTrypDB:LbrM.33.0510"/>
<evidence type="ECO:0000256" key="1">
    <source>
        <dbReference type="ARBA" id="ARBA00001947"/>
    </source>
</evidence>
<keyword evidence="4" id="KW-0862">Zinc</keyword>
<protein>
    <submittedName>
        <fullName evidence="6">D-xylulose reductase</fullName>
        <ecNumber evidence="6">1.1.1.19</ecNumber>
    </submittedName>
</protein>
<comment type="cofactor">
    <cofactor evidence="1">
        <name>Zn(2+)</name>
        <dbReference type="ChEBI" id="CHEBI:29105"/>
    </cofactor>
</comment>
<dbReference type="GO" id="GO:0047939">
    <property type="term" value="F:L-glucuronate reductase activity"/>
    <property type="evidence" value="ECO:0007669"/>
    <property type="project" value="UniProtKB-EC"/>
</dbReference>
<keyword evidence="3" id="KW-0479">Metal-binding</keyword>
<keyword evidence="5 6" id="KW-0560">Oxidoreductase</keyword>
<accession>A4HL87</accession>
<dbReference type="Proteomes" id="UP000007258">
    <property type="component" value="Chromosome 33"/>
</dbReference>
<organism evidence="6 7">
    <name type="scientific">Leishmania braziliensis</name>
    <dbReference type="NCBI Taxonomy" id="5660"/>
    <lineage>
        <taxon>Eukaryota</taxon>
        <taxon>Discoba</taxon>
        <taxon>Euglenozoa</taxon>
        <taxon>Kinetoplastea</taxon>
        <taxon>Metakinetoplastina</taxon>
        <taxon>Trypanosomatida</taxon>
        <taxon>Trypanosomatidae</taxon>
        <taxon>Leishmaniinae</taxon>
        <taxon>Leishmania</taxon>
        <taxon>Leishmania braziliensis species complex</taxon>
    </lineage>
</organism>
<dbReference type="Gene3D" id="3.90.180.10">
    <property type="entry name" value="Medium-chain alcohol dehydrogenases, catalytic domain"/>
    <property type="match status" value="2"/>
</dbReference>
<dbReference type="InterPro" id="IPR011032">
    <property type="entry name" value="GroES-like_sf"/>
</dbReference>
<evidence type="ECO:0000256" key="5">
    <source>
        <dbReference type="ARBA" id="ARBA00023002"/>
    </source>
</evidence>
<keyword evidence="7" id="KW-1185">Reference proteome</keyword>
<dbReference type="GO" id="GO:0046872">
    <property type="term" value="F:metal ion binding"/>
    <property type="evidence" value="ECO:0007669"/>
    <property type="project" value="UniProtKB-KW"/>
</dbReference>
<dbReference type="RefSeq" id="XP_001567821.2">
    <property type="nucleotide sequence ID" value="XM_001567771.2"/>
</dbReference>
<dbReference type="AlphaFoldDB" id="A4HL87"/>
<dbReference type="PANTHER" id="PTHR43161:SF9">
    <property type="entry name" value="SORBITOL DEHYDROGENASE"/>
    <property type="match status" value="1"/>
</dbReference>